<dbReference type="SUPFAM" id="SSF46955">
    <property type="entry name" value="Putative DNA-binding domain"/>
    <property type="match status" value="1"/>
</dbReference>
<feature type="domain" description="Helix-turn-helix" evidence="1">
    <location>
        <begin position="18"/>
        <end position="60"/>
    </location>
</feature>
<dbReference type="EMBL" id="CP029480">
    <property type="protein sequence ID" value="AWV96713.1"/>
    <property type="molecule type" value="Genomic_DNA"/>
</dbReference>
<organism evidence="2 3">
    <name type="scientific">Arcticibacterium luteifluviistationis</name>
    <dbReference type="NCBI Taxonomy" id="1784714"/>
    <lineage>
        <taxon>Bacteria</taxon>
        <taxon>Pseudomonadati</taxon>
        <taxon>Bacteroidota</taxon>
        <taxon>Cytophagia</taxon>
        <taxon>Cytophagales</taxon>
        <taxon>Leadbetterellaceae</taxon>
        <taxon>Arcticibacterium</taxon>
    </lineage>
</organism>
<dbReference type="OrthoDB" id="1097811at2"/>
<dbReference type="Pfam" id="PF12728">
    <property type="entry name" value="HTH_17"/>
    <property type="match status" value="1"/>
</dbReference>
<name>A0A2Z4G6L2_9BACT</name>
<proteinExistence type="predicted"/>
<dbReference type="KEGG" id="als:DJ013_00300"/>
<dbReference type="Proteomes" id="UP000249873">
    <property type="component" value="Chromosome"/>
</dbReference>
<accession>A0A2Z4G6L2</accession>
<dbReference type="AlphaFoldDB" id="A0A2Z4G6L2"/>
<reference evidence="2 3" key="1">
    <citation type="submission" date="2018-05" db="EMBL/GenBank/DDBJ databases">
        <title>Complete genome sequence of Arcticibacterium luteifluviistationis SM1504T, a cytophagaceae bacterium isolated from Arctic surface seawater.</title>
        <authorList>
            <person name="Li Y."/>
            <person name="Qin Q.-L."/>
        </authorList>
    </citation>
    <scope>NUCLEOTIDE SEQUENCE [LARGE SCALE GENOMIC DNA]</scope>
    <source>
        <strain evidence="2 3">SM1504</strain>
    </source>
</reference>
<dbReference type="RefSeq" id="WP_111369815.1">
    <property type="nucleotide sequence ID" value="NZ_CP029480.1"/>
</dbReference>
<evidence type="ECO:0000313" key="2">
    <source>
        <dbReference type="EMBL" id="AWV96713.1"/>
    </source>
</evidence>
<keyword evidence="3" id="KW-1185">Reference proteome</keyword>
<dbReference type="InterPro" id="IPR009061">
    <property type="entry name" value="DNA-bd_dom_put_sf"/>
</dbReference>
<gene>
    <name evidence="2" type="ORF">DJ013_00300</name>
</gene>
<evidence type="ECO:0000313" key="3">
    <source>
        <dbReference type="Proteomes" id="UP000249873"/>
    </source>
</evidence>
<protein>
    <recommendedName>
        <fullName evidence="1">Helix-turn-helix domain-containing protein</fullName>
    </recommendedName>
</protein>
<sequence>MESIKTYLPLSNLEAKELLSREETAKLLQINLSTLWSWTKKGKLTSYGIGSKVYYKYSEIINKSLRPLN</sequence>
<evidence type="ECO:0000259" key="1">
    <source>
        <dbReference type="Pfam" id="PF12728"/>
    </source>
</evidence>
<dbReference type="InterPro" id="IPR041657">
    <property type="entry name" value="HTH_17"/>
</dbReference>